<feature type="region of interest" description="Disordered" evidence="1">
    <location>
        <begin position="221"/>
        <end position="253"/>
    </location>
</feature>
<dbReference type="AlphaFoldDB" id="A0A1D3SNV2"/>
<evidence type="ECO:0000256" key="1">
    <source>
        <dbReference type="SAM" id="MobiDB-lite"/>
    </source>
</evidence>
<dbReference type="EMBL" id="LT594633">
    <property type="protein sequence ID" value="SCO93596.1"/>
    <property type="molecule type" value="Genomic_DNA"/>
</dbReference>
<gene>
    <name evidence="2" type="primary">PmUG01_12018400</name>
    <name evidence="2" type="ORF">PMUG01_12018400</name>
</gene>
<keyword evidence="3" id="KW-1185">Reference proteome</keyword>
<dbReference type="VEuPathDB" id="PlasmoDB:PmUG01_12018400"/>
<feature type="region of interest" description="Disordered" evidence="1">
    <location>
        <begin position="404"/>
        <end position="442"/>
    </location>
</feature>
<feature type="compositionally biased region" description="Basic and acidic residues" evidence="1">
    <location>
        <begin position="1"/>
        <end position="29"/>
    </location>
</feature>
<feature type="compositionally biased region" description="Polar residues" evidence="1">
    <location>
        <begin position="315"/>
        <end position="324"/>
    </location>
</feature>
<sequence length="609" mass="69999">MDNPEVDRKNAKEKKGKELLKERSEELKKRTNQNESKFRKFCGNTDFMLNVPNIDSNLKFLKYEVDNSILNFNYNTMILNEKIERLNDIERDVHIHMELPFLYSYNIQNNDDIKCWINAQNACEKEKDALAVSGNNSTSNCRSKNRSNGKSSSSSSSSSSDRGSSSNNNTIFLSDSKLKEISPYLPVVTNFEKDDLDLLIKTIPNYVRSVQNYLLANEEKKNGNHLEKKKNLSNDHSRGLTDSTNSKKDKKRLPYNQYFQHPLKKKAKIRKIYPVLPYISVWKNKYIQGIMEIESTYDNVKSKSGEDRKPLCNDNGKSSKGTKSSAPYGLLHLIEKTRDKRIYSLYKRHIMNNSNNNTFSSSGNDGNVLTFSKSIPDIYNMENFYDRGRGISREREYPIECCNDDEQNDIQRDTDKTSNECSGKIGNDVNSASSETNHDGSKTKKRISLSKFLIRKHILKLKNKVSAVSTMSAESHEKSKNKGDLLDTKSEGNNGKVITKNCKNVTFNEKYEYTLVEKKIDNENNAEEDLKIEGDLENISEILGENIQCFKYVRDYKSPSFDINEKDSLSYALSFSKKNLAFIFPTLSKKIIFSKTGQQKRKNYILLKE</sequence>
<dbReference type="OrthoDB" id="376834at2759"/>
<evidence type="ECO:0000313" key="2">
    <source>
        <dbReference type="EMBL" id="SCO93596.1"/>
    </source>
</evidence>
<reference evidence="2 3" key="1">
    <citation type="submission" date="2016-06" db="EMBL/GenBank/DDBJ databases">
        <authorList>
            <consortium name="Pathogen Informatics"/>
        </authorList>
    </citation>
    <scope>NUCLEOTIDE SEQUENCE [LARGE SCALE GENOMIC DNA]</scope>
</reference>
<evidence type="ECO:0000313" key="3">
    <source>
        <dbReference type="Proteomes" id="UP000219813"/>
    </source>
</evidence>
<feature type="region of interest" description="Disordered" evidence="1">
    <location>
        <begin position="470"/>
        <end position="490"/>
    </location>
</feature>
<feature type="compositionally biased region" description="Basic and acidic residues" evidence="1">
    <location>
        <begin position="409"/>
        <end position="418"/>
    </location>
</feature>
<feature type="region of interest" description="Disordered" evidence="1">
    <location>
        <begin position="301"/>
        <end position="324"/>
    </location>
</feature>
<accession>A0A1D3SNV2</accession>
<feature type="compositionally biased region" description="Basic and acidic residues" evidence="1">
    <location>
        <begin position="474"/>
        <end position="490"/>
    </location>
</feature>
<dbReference type="GeneID" id="39870178"/>
<feature type="region of interest" description="Disordered" evidence="1">
    <location>
        <begin position="1"/>
        <end position="31"/>
    </location>
</feature>
<proteinExistence type="predicted"/>
<dbReference type="OMA" id="CFKYVRD"/>
<protein>
    <submittedName>
        <fullName evidence="2">Uncharacterized protein</fullName>
    </submittedName>
</protein>
<feature type="region of interest" description="Disordered" evidence="1">
    <location>
        <begin position="133"/>
        <end position="169"/>
    </location>
</feature>
<name>A0A1D3SNV2_PLAMA</name>
<organism evidence="2 3">
    <name type="scientific">Plasmodium malariae</name>
    <dbReference type="NCBI Taxonomy" id="5858"/>
    <lineage>
        <taxon>Eukaryota</taxon>
        <taxon>Sar</taxon>
        <taxon>Alveolata</taxon>
        <taxon>Apicomplexa</taxon>
        <taxon>Aconoidasida</taxon>
        <taxon>Haemosporida</taxon>
        <taxon>Plasmodiidae</taxon>
        <taxon>Plasmodium</taxon>
        <taxon>Plasmodium (Plasmodium)</taxon>
    </lineage>
</organism>
<dbReference type="RefSeq" id="XP_028862878.1">
    <property type="nucleotide sequence ID" value="XM_029006384.1"/>
</dbReference>
<dbReference type="Proteomes" id="UP000219813">
    <property type="component" value="Chromosome 12"/>
</dbReference>
<feature type="compositionally biased region" description="Basic and acidic residues" evidence="1">
    <location>
        <begin position="221"/>
        <end position="239"/>
    </location>
</feature>
<feature type="compositionally biased region" description="Basic and acidic residues" evidence="1">
    <location>
        <begin position="301"/>
        <end position="311"/>
    </location>
</feature>
<dbReference type="KEGG" id="pmal:PMUG01_12018400"/>
<feature type="compositionally biased region" description="Low complexity" evidence="1">
    <location>
        <begin position="139"/>
        <end position="169"/>
    </location>
</feature>